<proteinExistence type="predicted"/>
<protein>
    <submittedName>
        <fullName evidence="1">Uncharacterized protein</fullName>
    </submittedName>
</protein>
<sequence length="125" mass="14465">DLKKLSDSKTIIAIAEIKGCSRSTVKRALLKLNIKHIRHMYRETPPATMAKIKELYESHSTYEIARILDMPVATVKTCVRRMDIQRTRSQALKLVIQKYANCPHEFTIRIPDGYACLTCKQHFFD</sequence>
<name>X1QDL8_9ZZZZ</name>
<reference evidence="1" key="1">
    <citation type="journal article" date="2014" name="Front. Microbiol.">
        <title>High frequency of phylogenetically diverse reductive dehalogenase-homologous genes in deep subseafloor sedimentary metagenomes.</title>
        <authorList>
            <person name="Kawai M."/>
            <person name="Futagami T."/>
            <person name="Toyoda A."/>
            <person name="Takaki Y."/>
            <person name="Nishi S."/>
            <person name="Hori S."/>
            <person name="Arai W."/>
            <person name="Tsubouchi T."/>
            <person name="Morono Y."/>
            <person name="Uchiyama I."/>
            <person name="Ito T."/>
            <person name="Fujiyama A."/>
            <person name="Inagaki F."/>
            <person name="Takami H."/>
        </authorList>
    </citation>
    <scope>NUCLEOTIDE SEQUENCE</scope>
    <source>
        <strain evidence="1">Expedition CK06-06</strain>
    </source>
</reference>
<feature type="non-terminal residue" evidence="1">
    <location>
        <position position="1"/>
    </location>
</feature>
<dbReference type="AlphaFoldDB" id="X1QDL8"/>
<organism evidence="1">
    <name type="scientific">marine sediment metagenome</name>
    <dbReference type="NCBI Taxonomy" id="412755"/>
    <lineage>
        <taxon>unclassified sequences</taxon>
        <taxon>metagenomes</taxon>
        <taxon>ecological metagenomes</taxon>
    </lineage>
</organism>
<evidence type="ECO:0000313" key="1">
    <source>
        <dbReference type="EMBL" id="GAI52916.1"/>
    </source>
</evidence>
<gene>
    <name evidence="1" type="ORF">S06H3_62976</name>
</gene>
<comment type="caution">
    <text evidence="1">The sequence shown here is derived from an EMBL/GenBank/DDBJ whole genome shotgun (WGS) entry which is preliminary data.</text>
</comment>
<accession>X1QDL8</accession>
<dbReference type="EMBL" id="BARV01041671">
    <property type="protein sequence ID" value="GAI52916.1"/>
    <property type="molecule type" value="Genomic_DNA"/>
</dbReference>